<keyword evidence="1" id="KW-0472">Membrane</keyword>
<evidence type="ECO:0000313" key="2">
    <source>
        <dbReference type="EMBL" id="KEO92865.1"/>
    </source>
</evidence>
<dbReference type="Pfam" id="PF12291">
    <property type="entry name" value="DUF3623"/>
    <property type="match status" value="1"/>
</dbReference>
<dbReference type="EMBL" id="JMIX01000008">
    <property type="protein sequence ID" value="KEO92865.1"/>
    <property type="molecule type" value="Genomic_DNA"/>
</dbReference>
<feature type="transmembrane region" description="Helical" evidence="1">
    <location>
        <begin position="221"/>
        <end position="240"/>
    </location>
</feature>
<gene>
    <name evidence="2" type="ORF">EH32_13825</name>
</gene>
<organism evidence="2 3">
    <name type="scientific">Erythrobacter litoralis</name>
    <dbReference type="NCBI Taxonomy" id="39960"/>
    <lineage>
        <taxon>Bacteria</taxon>
        <taxon>Pseudomonadati</taxon>
        <taxon>Pseudomonadota</taxon>
        <taxon>Alphaproteobacteria</taxon>
        <taxon>Sphingomonadales</taxon>
        <taxon>Erythrobacteraceae</taxon>
        <taxon>Erythrobacter/Porphyrobacter group</taxon>
        <taxon>Erythrobacter</taxon>
    </lineage>
</organism>
<name>A0A074MJ82_9SPHN</name>
<dbReference type="KEGG" id="elq:Ga0102493_111812"/>
<dbReference type="Proteomes" id="UP000027866">
    <property type="component" value="Unassembled WGS sequence"/>
</dbReference>
<accession>A0A074MJ82</accession>
<dbReference type="AlphaFoldDB" id="A0A074MJ82"/>
<keyword evidence="1" id="KW-1133">Transmembrane helix</keyword>
<keyword evidence="1" id="KW-0812">Transmembrane</keyword>
<feature type="transmembrane region" description="Helical" evidence="1">
    <location>
        <begin position="64"/>
        <end position="85"/>
    </location>
</feature>
<keyword evidence="3" id="KW-1185">Reference proteome</keyword>
<evidence type="ECO:0000313" key="3">
    <source>
        <dbReference type="Proteomes" id="UP000027866"/>
    </source>
</evidence>
<dbReference type="PATRIC" id="fig|39960.10.peg.900"/>
<dbReference type="OrthoDB" id="152369at2"/>
<dbReference type="RefSeq" id="WP_069297457.1">
    <property type="nucleotide sequence ID" value="NZ_CP017057.1"/>
</dbReference>
<evidence type="ECO:0000256" key="1">
    <source>
        <dbReference type="SAM" id="Phobius"/>
    </source>
</evidence>
<comment type="caution">
    <text evidence="2">The sequence shown here is derived from an EMBL/GenBank/DDBJ whole genome shotgun (WGS) entry which is preliminary data.</text>
</comment>
<dbReference type="NCBIfam" id="TIGR03055">
    <property type="entry name" value="photo_alph_chp2"/>
    <property type="match status" value="1"/>
</dbReference>
<protein>
    <submittedName>
        <fullName evidence="2">Photosynthetic complex assembly protein 2</fullName>
    </submittedName>
</protein>
<sequence>MVSWSGHVVPFIVTVAVWFVATGLVAWADNRERATFTRSLAIGGVGGILGLIVILVASQSVSVLAVYVAFIGALMVWGWHEIGFLTGASAGPRRVPIAPGVRGLERFRQASATVMHHEVALALTALLLISLSWDAPNQIGATVFVLMLGLRLSSKINLFVGVPNTTTEMLPPHLDYLKTYFGTNRMTALLAFSILAILALAGWFAQLAISASVGSAEMVGASLLFTLCVLGALEHVFLALPFRDGMLWGWALPARRREGGLAAPAPAPAPSIRNDRT</sequence>
<feature type="transmembrane region" description="Helical" evidence="1">
    <location>
        <begin position="6"/>
        <end position="28"/>
    </location>
</feature>
<feature type="transmembrane region" description="Helical" evidence="1">
    <location>
        <begin position="40"/>
        <end position="58"/>
    </location>
</feature>
<feature type="transmembrane region" description="Helical" evidence="1">
    <location>
        <begin position="188"/>
        <end position="209"/>
    </location>
</feature>
<dbReference type="InterPro" id="IPR017496">
    <property type="entry name" value="Photo_alph_chp2"/>
</dbReference>
<reference evidence="2 3" key="1">
    <citation type="submission" date="2014-04" db="EMBL/GenBank/DDBJ databases">
        <title>A comprehensive comparison of genomes of Erythrobacter spp. Strains.</title>
        <authorList>
            <person name="Zheng Q."/>
        </authorList>
    </citation>
    <scope>NUCLEOTIDE SEQUENCE [LARGE SCALE GENOMIC DNA]</scope>
    <source>
        <strain evidence="2 3">DSM 8509</strain>
    </source>
</reference>
<proteinExistence type="predicted"/>